<dbReference type="SUPFAM" id="SSF46785">
    <property type="entry name" value="Winged helix' DNA-binding domain"/>
    <property type="match status" value="2"/>
</dbReference>
<dbReference type="RefSeq" id="WP_086888876.1">
    <property type="nucleotide sequence ID" value="NZ_CP019893.1"/>
</dbReference>
<dbReference type="InterPro" id="IPR036390">
    <property type="entry name" value="WH_DNA-bd_sf"/>
</dbReference>
<accession>A0A2Z2HUP5</accession>
<keyword evidence="4" id="KW-1185">Reference proteome</keyword>
<organism evidence="3 4">
    <name type="scientific">Natrarchaeobaculum aegyptiacum</name>
    <dbReference type="NCBI Taxonomy" id="745377"/>
    <lineage>
        <taxon>Archaea</taxon>
        <taxon>Methanobacteriati</taxon>
        <taxon>Methanobacteriota</taxon>
        <taxon>Stenosarchaea group</taxon>
        <taxon>Halobacteria</taxon>
        <taxon>Halobacteriales</taxon>
        <taxon>Natrialbaceae</taxon>
        <taxon>Natrarchaeobaculum</taxon>
    </lineage>
</organism>
<evidence type="ECO:0008006" key="5">
    <source>
        <dbReference type="Google" id="ProtNLM"/>
    </source>
</evidence>
<dbReference type="Pfam" id="PF24271">
    <property type="entry name" value="HVO_2833_C"/>
    <property type="match status" value="1"/>
</dbReference>
<dbReference type="OrthoDB" id="95477at2157"/>
<dbReference type="GO" id="GO:0003700">
    <property type="term" value="F:DNA-binding transcription factor activity"/>
    <property type="evidence" value="ECO:0007669"/>
    <property type="project" value="InterPro"/>
</dbReference>
<dbReference type="GeneID" id="32894956"/>
<dbReference type="Proteomes" id="UP000250088">
    <property type="component" value="Chromosome"/>
</dbReference>
<dbReference type="AlphaFoldDB" id="A0A2Z2HUP5"/>
<evidence type="ECO:0000259" key="1">
    <source>
        <dbReference type="Pfam" id="PF01047"/>
    </source>
</evidence>
<dbReference type="Pfam" id="PF01047">
    <property type="entry name" value="MarR"/>
    <property type="match status" value="1"/>
</dbReference>
<gene>
    <name evidence="3" type="ORF">B1756_12725</name>
</gene>
<sequence>MLSESELTALSHLSTHTEEGLIQRELADELSWDPGHTSRVVSKLAERELIIREQRNGRYRISLSNAEPTERFADLTREFPHVDFPELLAGPSIQLLYYLDATRTAAELTERSTVSRATVYRRLKQLRNVGIVTKRDSQFALTKQFEELAAFARSLVRHLHRQEASDHAAGVRLIWTDVDEYLFSCRTEVTAPLFHQTGPDALDQYGISLLTREGRYYFRSEDRTELAPEDLVCQLLLIDDGARYRSYCLLLIASCEIDANVLARSAGQYDREAEIDLSNIIQELCAYLESNGAVSGEKLPEWDTFKSTAADYDISV</sequence>
<evidence type="ECO:0000313" key="3">
    <source>
        <dbReference type="EMBL" id="ARS90503.1"/>
    </source>
</evidence>
<dbReference type="Gene3D" id="1.10.10.10">
    <property type="entry name" value="Winged helix-like DNA-binding domain superfamily/Winged helix DNA-binding domain"/>
    <property type="match status" value="2"/>
</dbReference>
<dbReference type="KEGG" id="naj:B1756_12725"/>
<dbReference type="InterPro" id="IPR056528">
    <property type="entry name" value="HVO_2833_C"/>
</dbReference>
<feature type="domain" description="HVO-2833 C-terminal" evidence="2">
    <location>
        <begin position="192"/>
        <end position="314"/>
    </location>
</feature>
<feature type="domain" description="HTH marR-type" evidence="1">
    <location>
        <begin position="2"/>
        <end position="55"/>
    </location>
</feature>
<dbReference type="EMBL" id="CP019893">
    <property type="protein sequence ID" value="ARS90503.1"/>
    <property type="molecule type" value="Genomic_DNA"/>
</dbReference>
<proteinExistence type="predicted"/>
<evidence type="ECO:0000313" key="4">
    <source>
        <dbReference type="Proteomes" id="UP000250088"/>
    </source>
</evidence>
<dbReference type="InterPro" id="IPR000835">
    <property type="entry name" value="HTH_MarR-typ"/>
</dbReference>
<reference evidence="4" key="1">
    <citation type="submission" date="2017-02" db="EMBL/GenBank/DDBJ databases">
        <title>Natronthermophilus aegyptiacus gen. nov.,sp. nov., an aerobic, extremely halophilic alkalithermophilic archaeon isolated from the athalassohaline Wadi An Natrun, Egypt.</title>
        <authorList>
            <person name="Zhao B."/>
        </authorList>
    </citation>
    <scope>NUCLEOTIDE SEQUENCE [LARGE SCALE GENOMIC DNA]</scope>
    <source>
        <strain evidence="4">JW/NM-HA 15</strain>
    </source>
</reference>
<dbReference type="CDD" id="cd00090">
    <property type="entry name" value="HTH_ARSR"/>
    <property type="match status" value="1"/>
</dbReference>
<name>A0A2Z2HUP5_9EURY</name>
<dbReference type="InterPro" id="IPR036388">
    <property type="entry name" value="WH-like_DNA-bd_sf"/>
</dbReference>
<protein>
    <recommendedName>
        <fullName evidence="5">Transcriptional regulator TrmB</fullName>
    </recommendedName>
</protein>
<dbReference type="InterPro" id="IPR011991">
    <property type="entry name" value="ArsR-like_HTH"/>
</dbReference>
<evidence type="ECO:0000259" key="2">
    <source>
        <dbReference type="Pfam" id="PF24271"/>
    </source>
</evidence>